<name>A0ABX6DM33_KLUIN</name>
<dbReference type="EMBL" id="CP045845">
    <property type="protein sequence ID" value="QGH29850.1"/>
    <property type="molecule type" value="Genomic_DNA"/>
</dbReference>
<dbReference type="GeneID" id="91972606"/>
<organism evidence="1 2">
    <name type="scientific">Kluyvera intermedia</name>
    <name type="common">Enterobacter intermedius</name>
    <dbReference type="NCBI Taxonomy" id="61648"/>
    <lineage>
        <taxon>Bacteria</taxon>
        <taxon>Pseudomonadati</taxon>
        <taxon>Pseudomonadota</taxon>
        <taxon>Gammaproteobacteria</taxon>
        <taxon>Enterobacterales</taxon>
        <taxon>Enterobacteriaceae</taxon>
        <taxon>Kluyvera</taxon>
    </lineage>
</organism>
<gene>
    <name evidence="1" type="ORF">GHC21_09350</name>
</gene>
<dbReference type="SUPFAM" id="SSF69635">
    <property type="entry name" value="Type III secretory system chaperone-like"/>
    <property type="match status" value="1"/>
</dbReference>
<dbReference type="Pfam" id="PF03519">
    <property type="entry name" value="Invas_SpaK"/>
    <property type="match status" value="1"/>
</dbReference>
<dbReference type="CDD" id="cd17035">
    <property type="entry name" value="T3SC_IB_Spa15-like"/>
    <property type="match status" value="1"/>
</dbReference>
<dbReference type="Proteomes" id="UP000344450">
    <property type="component" value="Chromosome"/>
</dbReference>
<keyword evidence="2" id="KW-1185">Reference proteome</keyword>
<accession>A0ABX6DM33</accession>
<evidence type="ECO:0000313" key="1">
    <source>
        <dbReference type="EMBL" id="QGH29850.1"/>
    </source>
</evidence>
<dbReference type="RefSeq" id="WP_153742746.1">
    <property type="nucleotide sequence ID" value="NZ_CP045843.1"/>
</dbReference>
<proteinExistence type="predicted"/>
<dbReference type="InterPro" id="IPR003065">
    <property type="entry name" value="Invas_SpaK"/>
</dbReference>
<reference evidence="1 2" key="1">
    <citation type="submission" date="2019-10" db="EMBL/GenBank/DDBJ databases">
        <title>Complete genome sequencing of drug resistant plasmids in Kluyvera intermedia.</title>
        <authorList>
            <person name="Ke C."/>
            <person name="Jian S."/>
        </authorList>
    </citation>
    <scope>NUCLEOTIDE SEQUENCE [LARGE SCALE GENOMIC DNA]</scope>
    <source>
        <strain evidence="1 2">N2-1</strain>
    </source>
</reference>
<dbReference type="Gene3D" id="3.30.1460.10">
    <property type="match status" value="1"/>
</dbReference>
<evidence type="ECO:0000313" key="2">
    <source>
        <dbReference type="Proteomes" id="UP000344450"/>
    </source>
</evidence>
<protein>
    <submittedName>
        <fullName evidence="1">Uncharacterized protein</fullName>
    </submittedName>
</protein>
<sequence length="135" mass="15348">MKYDIVGLLSTLLNDAGISDVLDTDLNNHSTISLTMKDDIPAIHIREDNDEVWVWAKVMENAPSNLAYCSASLLPLMMSHNEEYFYAGQPCLYESDGQLELRAQVKEKHMFSAEAFLSMLDHYLTTLQNYRSVLV</sequence>